<comment type="cofactor">
    <cofactor evidence="1 6">
        <name>heme</name>
        <dbReference type="ChEBI" id="CHEBI:30413"/>
    </cofactor>
</comment>
<keyword evidence="3 6" id="KW-0479">Metal-binding</keyword>
<reference evidence="7" key="1">
    <citation type="submission" date="2021-01" db="UniProtKB">
        <authorList>
            <consortium name="EnsemblPlants"/>
        </authorList>
    </citation>
    <scope>IDENTIFICATION</scope>
</reference>
<keyword evidence="8" id="KW-1185">Reference proteome</keyword>
<evidence type="ECO:0000313" key="7">
    <source>
        <dbReference type="EnsemblPlants" id="Kaladp0016s0154.1.v1.1"/>
    </source>
</evidence>
<dbReference type="PRINTS" id="PR00463">
    <property type="entry name" value="EP450I"/>
</dbReference>
<dbReference type="Proteomes" id="UP000594263">
    <property type="component" value="Unplaced"/>
</dbReference>
<keyword evidence="4" id="KW-0560">Oxidoreductase</keyword>
<name>A0A7N0ZR58_KALFE</name>
<dbReference type="OMA" id="IHEFAEC"/>
<dbReference type="AlphaFoldDB" id="A0A7N0ZR58"/>
<protein>
    <recommendedName>
        <fullName evidence="9">Cytochrome P450</fullName>
    </recommendedName>
</protein>
<evidence type="ECO:0000256" key="4">
    <source>
        <dbReference type="ARBA" id="ARBA00023002"/>
    </source>
</evidence>
<dbReference type="GO" id="GO:0005506">
    <property type="term" value="F:iron ion binding"/>
    <property type="evidence" value="ECO:0007669"/>
    <property type="project" value="InterPro"/>
</dbReference>
<sequence>MNAALDSIFEVALGVELDSLCGSSEEGVNFCKAFDDSSAATLWRFLDPLWKLKKYFNIRSEAKLKENIKVVDAFVYKLINNKVKEVQNKQLDGSSMSKEDIVTRFLHLPEAADPKLLRDIVLSFIIAGKDTTGSTLSWFIYKLCKYPHLQEKIAQEVKSAILNDEKVKINLSKFEDNISEEALEKMQYLHAALTETLRLHPAIPLVSKNCFSDDILPDGFSVNRRDTISYTPYAMGRMKSIWNENAEDFEPERWLDENGNFQAESPFNFTAFQAGPRICLGKEFAYRQMKIISAVLLGCFMFKLKDEKEAVNYRTMISLQIDGGLHVHAFPRV</sequence>
<keyword evidence="5 6" id="KW-0408">Iron</keyword>
<dbReference type="InterPro" id="IPR001128">
    <property type="entry name" value="Cyt_P450"/>
</dbReference>
<dbReference type="InterPro" id="IPR002401">
    <property type="entry name" value="Cyt_P450_E_grp-I"/>
</dbReference>
<proteinExistence type="inferred from homology"/>
<dbReference type="Gramene" id="Kaladp0016s0154.1.v1.1">
    <property type="protein sequence ID" value="Kaladp0016s0154.1.v1.1"/>
    <property type="gene ID" value="Kaladp0016s0154.v1.1"/>
</dbReference>
<comment type="similarity">
    <text evidence="2">Belongs to the cytochrome P450 family.</text>
</comment>
<dbReference type="PRINTS" id="PR00385">
    <property type="entry name" value="P450"/>
</dbReference>
<dbReference type="PANTHER" id="PTHR24296">
    <property type="entry name" value="CYTOCHROME P450"/>
    <property type="match status" value="1"/>
</dbReference>
<evidence type="ECO:0000256" key="2">
    <source>
        <dbReference type="ARBA" id="ARBA00010617"/>
    </source>
</evidence>
<dbReference type="SUPFAM" id="SSF48264">
    <property type="entry name" value="Cytochrome P450"/>
    <property type="match status" value="1"/>
</dbReference>
<dbReference type="Pfam" id="PF00067">
    <property type="entry name" value="p450"/>
    <property type="match status" value="1"/>
</dbReference>
<dbReference type="Gene3D" id="1.10.630.10">
    <property type="entry name" value="Cytochrome P450"/>
    <property type="match status" value="1"/>
</dbReference>
<dbReference type="GO" id="GO:0020037">
    <property type="term" value="F:heme binding"/>
    <property type="evidence" value="ECO:0007669"/>
    <property type="project" value="InterPro"/>
</dbReference>
<dbReference type="EnsemblPlants" id="Kaladp0016s0154.1.v1.1">
    <property type="protein sequence ID" value="Kaladp0016s0154.1.v1.1"/>
    <property type="gene ID" value="Kaladp0016s0154.v1.1"/>
</dbReference>
<evidence type="ECO:0000256" key="1">
    <source>
        <dbReference type="ARBA" id="ARBA00001971"/>
    </source>
</evidence>
<accession>A0A7N0ZR58</accession>
<evidence type="ECO:0000256" key="5">
    <source>
        <dbReference type="ARBA" id="ARBA00023004"/>
    </source>
</evidence>
<organism evidence="7 8">
    <name type="scientific">Kalanchoe fedtschenkoi</name>
    <name type="common">Lavender scallops</name>
    <name type="synonym">South American air plant</name>
    <dbReference type="NCBI Taxonomy" id="63787"/>
    <lineage>
        <taxon>Eukaryota</taxon>
        <taxon>Viridiplantae</taxon>
        <taxon>Streptophyta</taxon>
        <taxon>Embryophyta</taxon>
        <taxon>Tracheophyta</taxon>
        <taxon>Spermatophyta</taxon>
        <taxon>Magnoliopsida</taxon>
        <taxon>eudicotyledons</taxon>
        <taxon>Gunneridae</taxon>
        <taxon>Pentapetalae</taxon>
        <taxon>Saxifragales</taxon>
        <taxon>Crassulaceae</taxon>
        <taxon>Kalanchoe</taxon>
    </lineage>
</organism>
<evidence type="ECO:0008006" key="9">
    <source>
        <dbReference type="Google" id="ProtNLM"/>
    </source>
</evidence>
<feature type="binding site" description="axial binding residue" evidence="6">
    <location>
        <position position="279"/>
    </location>
    <ligand>
        <name>heme</name>
        <dbReference type="ChEBI" id="CHEBI:30413"/>
    </ligand>
    <ligandPart>
        <name>Fe</name>
        <dbReference type="ChEBI" id="CHEBI:18248"/>
    </ligandPart>
</feature>
<evidence type="ECO:0000256" key="3">
    <source>
        <dbReference type="ARBA" id="ARBA00022723"/>
    </source>
</evidence>
<dbReference type="GO" id="GO:0016705">
    <property type="term" value="F:oxidoreductase activity, acting on paired donors, with incorporation or reduction of molecular oxygen"/>
    <property type="evidence" value="ECO:0007669"/>
    <property type="project" value="InterPro"/>
</dbReference>
<keyword evidence="6" id="KW-0349">Heme</keyword>
<dbReference type="InterPro" id="IPR036396">
    <property type="entry name" value="Cyt_P450_sf"/>
</dbReference>
<evidence type="ECO:0000313" key="8">
    <source>
        <dbReference type="Proteomes" id="UP000594263"/>
    </source>
</evidence>
<evidence type="ECO:0000256" key="6">
    <source>
        <dbReference type="PIRSR" id="PIRSR602401-1"/>
    </source>
</evidence>
<dbReference type="GO" id="GO:0004497">
    <property type="term" value="F:monooxygenase activity"/>
    <property type="evidence" value="ECO:0007669"/>
    <property type="project" value="InterPro"/>
</dbReference>